<protein>
    <submittedName>
        <fullName evidence="1">Uncharacterized protein</fullName>
    </submittedName>
</protein>
<dbReference type="EMBL" id="CADCTJ010000473">
    <property type="protein sequence ID" value="CAA9242969.1"/>
    <property type="molecule type" value="Genomic_DNA"/>
</dbReference>
<evidence type="ECO:0000313" key="1">
    <source>
        <dbReference type="EMBL" id="CAA9242969.1"/>
    </source>
</evidence>
<dbReference type="AlphaFoldDB" id="A0A6J4I831"/>
<reference evidence="1" key="1">
    <citation type="submission" date="2020-02" db="EMBL/GenBank/DDBJ databases">
        <authorList>
            <person name="Meier V. D."/>
        </authorList>
    </citation>
    <scope>NUCLEOTIDE SEQUENCE</scope>
    <source>
        <strain evidence="1">AVDCRST_MAG95</strain>
    </source>
</reference>
<organism evidence="1">
    <name type="scientific">uncultured Adhaeribacter sp</name>
    <dbReference type="NCBI Taxonomy" id="448109"/>
    <lineage>
        <taxon>Bacteria</taxon>
        <taxon>Pseudomonadati</taxon>
        <taxon>Bacteroidota</taxon>
        <taxon>Cytophagia</taxon>
        <taxon>Cytophagales</taxon>
        <taxon>Hymenobacteraceae</taxon>
        <taxon>Adhaeribacter</taxon>
        <taxon>environmental samples</taxon>
    </lineage>
</organism>
<accession>A0A6J4I831</accession>
<proteinExistence type="predicted"/>
<gene>
    <name evidence="1" type="ORF">AVDCRST_MAG95-1511</name>
</gene>
<name>A0A6J4I831_9BACT</name>
<sequence length="39" mass="4664">MFSIMRYICVVLQENRPESYSISFAKADVCSKREHQHIF</sequence>